<dbReference type="Proteomes" id="UP000664357">
    <property type="component" value="Unassembled WGS sequence"/>
</dbReference>
<name>A0ABV0EXD1_9ENTE</name>
<comment type="caution">
    <text evidence="1">The sequence shown here is derived from an EMBL/GenBank/DDBJ whole genome shotgun (WGS) entry which is preliminary data.</text>
</comment>
<evidence type="ECO:0000313" key="2">
    <source>
        <dbReference type="Proteomes" id="UP000664357"/>
    </source>
</evidence>
<reference evidence="1 2" key="1">
    <citation type="submission" date="2021-03" db="EMBL/GenBank/DDBJ databases">
        <authorList>
            <person name="Gilmore M.S."/>
            <person name="Schwartzman J."/>
            <person name="Van Tyne D."/>
            <person name="Martin M."/>
            <person name="Earl A.M."/>
            <person name="Manson A.L."/>
            <person name="Straub T."/>
            <person name="Salamzade R."/>
            <person name="Saavedra J."/>
            <person name="Lebreton F."/>
            <person name="Prichula J."/>
            <person name="Schaufler K."/>
            <person name="Gaca A."/>
            <person name="Sgardioli B."/>
            <person name="Wagenaar J."/>
            <person name="Strong T."/>
        </authorList>
    </citation>
    <scope>NUCLEOTIDE SEQUENCE [LARGE SCALE GENOMIC DNA]</scope>
    <source>
        <strain evidence="1 2">665A</strain>
    </source>
</reference>
<proteinExistence type="predicted"/>
<evidence type="ECO:0000313" key="1">
    <source>
        <dbReference type="EMBL" id="MEO1772248.1"/>
    </source>
</evidence>
<accession>A0ABV0EXD1</accession>
<dbReference type="EMBL" id="JAFREL020000004">
    <property type="protein sequence ID" value="MEO1772248.1"/>
    <property type="molecule type" value="Genomic_DNA"/>
</dbReference>
<reference evidence="1 2" key="2">
    <citation type="submission" date="2024-02" db="EMBL/GenBank/DDBJ databases">
        <title>The Genome Sequence of Enterococcus sp. DIV0159.</title>
        <authorList>
            <person name="Earl A."/>
            <person name="Manson A."/>
            <person name="Gilmore M."/>
            <person name="Sanders J."/>
            <person name="Shea T."/>
            <person name="Howe W."/>
            <person name="Livny J."/>
            <person name="Cuomo C."/>
            <person name="Neafsey D."/>
            <person name="Birren B."/>
        </authorList>
    </citation>
    <scope>NUCLEOTIDE SEQUENCE [LARGE SCALE GENOMIC DNA]</scope>
    <source>
        <strain evidence="1 2">665A</strain>
    </source>
</reference>
<protein>
    <submittedName>
        <fullName evidence="1">Uncharacterized protein</fullName>
    </submittedName>
</protein>
<keyword evidence="2" id="KW-1185">Reference proteome</keyword>
<sequence length="238" mass="26988">MKRLNQTIVVLFLVFLTISSYTLAKYVDKKTYVIGINDLKYKDMAPPVRSLGEELGSEDDDLMNSESNEFQSIKPERVFQASYDGQVHDFSFESKGIYAIQLYSGTSLFTDSLELKDNSAYLAAYIEDPENLQFYLGDHGTLEKPADSKINEVTEPKLGEASVLKKTGETQPLMKTDEEKSEINEGILTKILPDSPLYKLIKENQTNQQRNYQGKITVTYLGPAEELKTIERMNRLGE</sequence>
<gene>
    <name evidence="1" type="ORF">JZO67_004230</name>
</gene>
<organism evidence="1 2">
    <name type="scientific">Candidatus Enterococcus ferrettii</name>
    <dbReference type="NCBI Taxonomy" id="2815324"/>
    <lineage>
        <taxon>Bacteria</taxon>
        <taxon>Bacillati</taxon>
        <taxon>Bacillota</taxon>
        <taxon>Bacilli</taxon>
        <taxon>Lactobacillales</taxon>
        <taxon>Enterococcaceae</taxon>
        <taxon>Enterococcus</taxon>
    </lineage>
</organism>
<dbReference type="RefSeq" id="WP_207701853.1">
    <property type="nucleotide sequence ID" value="NZ_JAFREL020000004.1"/>
</dbReference>